<dbReference type="RefSeq" id="WP_128387491.1">
    <property type="nucleotide sequence ID" value="NZ_CP035037.1"/>
</dbReference>
<evidence type="ECO:0000313" key="2">
    <source>
        <dbReference type="EMBL" id="QAB18717.1"/>
    </source>
</evidence>
<keyword evidence="3" id="KW-1185">Reference proteome</keyword>
<accession>A0ABX5QI01</accession>
<feature type="region of interest" description="Disordered" evidence="1">
    <location>
        <begin position="36"/>
        <end position="76"/>
    </location>
</feature>
<feature type="compositionally biased region" description="Low complexity" evidence="1">
    <location>
        <begin position="63"/>
        <end position="75"/>
    </location>
</feature>
<sequence length="170" mass="18195">MNEPATKKPWYRTWWAIAIGAFLAVGIISGGVQAITGGPDRTEAKEESPVAAPREMATPEPAPVTEAPVEDAAPASDLAARTHQEYLNAWGASDLIELAAADGVTKPIYAITEWEDMYDGTIRVYVQETIDKPTAQEMGQNILSLTAQNVPDLETVVIRGADGVDVNVFG</sequence>
<dbReference type="Proteomes" id="UP000285768">
    <property type="component" value="Chromosome"/>
</dbReference>
<evidence type="ECO:0000313" key="3">
    <source>
        <dbReference type="Proteomes" id="UP000285768"/>
    </source>
</evidence>
<reference evidence="2 3" key="1">
    <citation type="submission" date="2019-01" db="EMBL/GenBank/DDBJ databases">
        <title>Leucobacter muris sp. nov. isolated from the nose of a laboratory mouse.</title>
        <authorList>
            <person name="Benga L."/>
            <person name="Sproeer C."/>
            <person name="Schumann P."/>
            <person name="Verbarg S."/>
            <person name="Bunk B."/>
            <person name="Engelhardt E."/>
            <person name="Benten P.M."/>
            <person name="Sager M."/>
        </authorList>
    </citation>
    <scope>NUCLEOTIDE SEQUENCE [LARGE SCALE GENOMIC DNA]</scope>
    <source>
        <strain evidence="2 3">DSM 101948</strain>
    </source>
</reference>
<gene>
    <name evidence="2" type="ORF">Leucomu_13070</name>
</gene>
<proteinExistence type="predicted"/>
<organism evidence="2 3">
    <name type="scientific">Leucobacter muris</name>
    <dbReference type="NCBI Taxonomy" id="1935379"/>
    <lineage>
        <taxon>Bacteria</taxon>
        <taxon>Bacillati</taxon>
        <taxon>Actinomycetota</taxon>
        <taxon>Actinomycetes</taxon>
        <taxon>Micrococcales</taxon>
        <taxon>Microbacteriaceae</taxon>
        <taxon>Leucobacter</taxon>
    </lineage>
</organism>
<name>A0ABX5QI01_9MICO</name>
<evidence type="ECO:0000256" key="1">
    <source>
        <dbReference type="SAM" id="MobiDB-lite"/>
    </source>
</evidence>
<dbReference type="EMBL" id="CP035037">
    <property type="protein sequence ID" value="QAB18717.1"/>
    <property type="molecule type" value="Genomic_DNA"/>
</dbReference>
<protein>
    <submittedName>
        <fullName evidence="2">Uncharacterized protein</fullName>
    </submittedName>
</protein>